<evidence type="ECO:0000256" key="2">
    <source>
        <dbReference type="SAM" id="MobiDB-lite"/>
    </source>
</evidence>
<keyword evidence="5" id="KW-1185">Reference proteome</keyword>
<dbReference type="CDD" id="cd12148">
    <property type="entry name" value="fungal_TF_MHR"/>
    <property type="match status" value="1"/>
</dbReference>
<reference evidence="4 5" key="1">
    <citation type="submission" date="2024-01" db="EMBL/GenBank/DDBJ databases">
        <title>A draft genome for the cacao thread blight pathogen Marasmiellus scandens.</title>
        <authorList>
            <person name="Baruah I.K."/>
            <person name="Leung J."/>
            <person name="Bukari Y."/>
            <person name="Amoako-Attah I."/>
            <person name="Meinhardt L.W."/>
            <person name="Bailey B.A."/>
            <person name="Cohen S.P."/>
        </authorList>
    </citation>
    <scope>NUCLEOTIDE SEQUENCE [LARGE SCALE GENOMIC DNA]</scope>
    <source>
        <strain evidence="4 5">GH-19</strain>
    </source>
</reference>
<dbReference type="InterPro" id="IPR050987">
    <property type="entry name" value="AtrR-like"/>
</dbReference>
<comment type="caution">
    <text evidence="4">The sequence shown here is derived from an EMBL/GenBank/DDBJ whole genome shotgun (WGS) entry which is preliminary data.</text>
</comment>
<feature type="compositionally biased region" description="Basic and acidic residues" evidence="2">
    <location>
        <begin position="611"/>
        <end position="622"/>
    </location>
</feature>
<dbReference type="PANTHER" id="PTHR46910">
    <property type="entry name" value="TRANSCRIPTION FACTOR PDR1"/>
    <property type="match status" value="1"/>
</dbReference>
<gene>
    <name evidence="4" type="primary">GIN1_7</name>
    <name evidence="4" type="ORF">VKT23_006414</name>
</gene>
<evidence type="ECO:0000313" key="5">
    <source>
        <dbReference type="Proteomes" id="UP001498398"/>
    </source>
</evidence>
<protein>
    <submittedName>
        <fullName evidence="4">Gypsy retrotransposon integrase-like protein 1</fullName>
    </submittedName>
</protein>
<dbReference type="SMART" id="SM00906">
    <property type="entry name" value="Fungal_trans"/>
    <property type="match status" value="1"/>
</dbReference>
<dbReference type="Proteomes" id="UP001498398">
    <property type="component" value="Unassembled WGS sequence"/>
</dbReference>
<dbReference type="EMBL" id="JBANRG010000008">
    <property type="protein sequence ID" value="KAK7464249.1"/>
    <property type="molecule type" value="Genomic_DNA"/>
</dbReference>
<organism evidence="4 5">
    <name type="scientific">Marasmiellus scandens</name>
    <dbReference type="NCBI Taxonomy" id="2682957"/>
    <lineage>
        <taxon>Eukaryota</taxon>
        <taxon>Fungi</taxon>
        <taxon>Dikarya</taxon>
        <taxon>Basidiomycota</taxon>
        <taxon>Agaricomycotina</taxon>
        <taxon>Agaricomycetes</taxon>
        <taxon>Agaricomycetidae</taxon>
        <taxon>Agaricales</taxon>
        <taxon>Marasmiineae</taxon>
        <taxon>Omphalotaceae</taxon>
        <taxon>Marasmiellus</taxon>
    </lineage>
</organism>
<feature type="compositionally biased region" description="Polar residues" evidence="2">
    <location>
        <begin position="590"/>
        <end position="605"/>
    </location>
</feature>
<dbReference type="PANTHER" id="PTHR46910:SF38">
    <property type="entry name" value="ZN(2)-C6 FUNGAL-TYPE DOMAIN-CONTAINING PROTEIN"/>
    <property type="match status" value="1"/>
</dbReference>
<evidence type="ECO:0000313" key="4">
    <source>
        <dbReference type="EMBL" id="KAK7464249.1"/>
    </source>
</evidence>
<evidence type="ECO:0000259" key="3">
    <source>
        <dbReference type="SMART" id="SM00906"/>
    </source>
</evidence>
<accession>A0ABR1JR10</accession>
<evidence type="ECO:0000256" key="1">
    <source>
        <dbReference type="ARBA" id="ARBA00023242"/>
    </source>
</evidence>
<dbReference type="InterPro" id="IPR007219">
    <property type="entry name" value="XnlR_reg_dom"/>
</dbReference>
<dbReference type="Pfam" id="PF04082">
    <property type="entry name" value="Fungal_trans"/>
    <property type="match status" value="1"/>
</dbReference>
<feature type="domain" description="Xylanolytic transcriptional activator regulatory" evidence="3">
    <location>
        <begin position="290"/>
        <end position="368"/>
    </location>
</feature>
<keyword evidence="1" id="KW-0539">Nucleus</keyword>
<feature type="region of interest" description="Disordered" evidence="2">
    <location>
        <begin position="67"/>
        <end position="105"/>
    </location>
</feature>
<proteinExistence type="predicted"/>
<name>A0ABR1JR10_9AGAR</name>
<sequence>MTDEFLTRPSVPSNTSEIKFMVTSILSETPGEGFVIPEEEEEIRDVLIDLAKYIRFLEKELTRLKRQDAYAQSTPPSTAGLDMESGSGISPENEVSGEESGRSETQILTEQVAKLQVTRVQNQHFGKSSNPLFFMQVLNLKKYPDVVKRPEFWSTLPFEYWESAVKDPPAFQFPDDAHLRDLTTTYFTFHHPYYPLLHRATFEKALSEGLHHRDYQFGQLVLVLCSVASRYTEDPRNLPQPHTSSLSFGWRWFQQINLFKRPMVPVSLHELQALCLAICFLQTTNQSDFAWVLIGLGIRFSQQRGLHRRKFDAGGGKQISKLENELWKTAFWMLFSHDIYMSSALGRPVATSVDDFDTEPLVVEREDEGWSNDPDKSPAAFWNFYLPLLEILSFVEQTLSSVRRSELSERLTTTGSNWNQMAVIEIDSALNDWLKRLPNHLKWDPRCGNEVFLTQSSALYTTFYWIQIRVHRLFIPRQGDEATTNSLSSVAVCINAARSCIDVLDVLQKRNPRAAYHFPFSAAAYNSAIIVLLNIFRGKELKLLVDLRKEISDIYRCVGFFREWEAKHAASGRLRDILITIFGHDPLSKTSNSKENLSLPDSQRSQRLKRPRDEMESKDESGFHPILGTTSVMSSVPSTSTLMPSASKNFGSGLGTSDAAAKEGQSILDVRPVLNYGSGGSSSDLASADTTHLSLHTLASNSRGNQEPMFHPMIQRHAYPSGVVDSHSGWESDASILRASHAGIGTSADGQLQDGSSHTSHFIHTDHRYDSDQDRMSIFQNDPRTEMHLVPSHMHYNPDYNYLGAYREFSDPSNVPQDAAQSWDTSMVLDINSLYQWYSGHTA</sequence>
<feature type="region of interest" description="Disordered" evidence="2">
    <location>
        <begin position="590"/>
        <end position="630"/>
    </location>
</feature>